<evidence type="ECO:0000313" key="7">
    <source>
        <dbReference type="EMBL" id="CAD5211961.1"/>
    </source>
</evidence>
<organism evidence="9 11">
    <name type="scientific">Bursaphelenchus xylophilus</name>
    <name type="common">Pinewood nematode worm</name>
    <name type="synonym">Aphelenchoides xylophilus</name>
    <dbReference type="NCBI Taxonomy" id="6326"/>
    <lineage>
        <taxon>Eukaryota</taxon>
        <taxon>Metazoa</taxon>
        <taxon>Ecdysozoa</taxon>
        <taxon>Nematoda</taxon>
        <taxon>Chromadorea</taxon>
        <taxon>Rhabditida</taxon>
        <taxon>Tylenchina</taxon>
        <taxon>Tylenchomorpha</taxon>
        <taxon>Aphelenchoidea</taxon>
        <taxon>Aphelenchoididae</taxon>
        <taxon>Bursaphelenchus</taxon>
    </lineage>
</organism>
<dbReference type="Proteomes" id="UP000095284">
    <property type="component" value="Unplaced"/>
</dbReference>
<dbReference type="Gene3D" id="1.20.1260.100">
    <property type="entry name" value="TspO/MBR protein"/>
    <property type="match status" value="1"/>
</dbReference>
<evidence type="ECO:0000256" key="3">
    <source>
        <dbReference type="ARBA" id="ARBA00022692"/>
    </source>
</evidence>
<feature type="transmembrane region" description="Helical" evidence="6">
    <location>
        <begin position="170"/>
        <end position="192"/>
    </location>
</feature>
<evidence type="ECO:0000313" key="8">
    <source>
        <dbReference type="EMBL" id="CAG9089524.1"/>
    </source>
</evidence>
<feature type="transmembrane region" description="Helical" evidence="6">
    <location>
        <begin position="117"/>
        <end position="137"/>
    </location>
</feature>
<dbReference type="GO" id="GO:0033013">
    <property type="term" value="P:tetrapyrrole metabolic process"/>
    <property type="evidence" value="ECO:0007669"/>
    <property type="project" value="UniProtKB-ARBA"/>
</dbReference>
<proteinExistence type="inferred from homology"/>
<dbReference type="Proteomes" id="UP000582659">
    <property type="component" value="Unassembled WGS sequence"/>
</dbReference>
<dbReference type="EMBL" id="CAJFCV020000001">
    <property type="protein sequence ID" value="CAG9089524.1"/>
    <property type="molecule type" value="Genomic_DNA"/>
</dbReference>
<gene>
    <name evidence="7" type="ORF">BXYJ_LOCUS2682</name>
</gene>
<name>A0A1I7S8L6_BURXY</name>
<reference evidence="8" key="2">
    <citation type="submission" date="2020-08" db="EMBL/GenBank/DDBJ databases">
        <authorList>
            <person name="Kikuchi T."/>
        </authorList>
    </citation>
    <scope>NUCLEOTIDE SEQUENCE</scope>
    <source>
        <strain evidence="7">Ka4C1</strain>
    </source>
</reference>
<dbReference type="SMR" id="A0A1I7S8L6"/>
<dbReference type="WBParaSite" id="BXY_0935900.1">
    <property type="protein sequence ID" value="BXY_0935900.1"/>
    <property type="gene ID" value="BXY_0935900"/>
</dbReference>
<accession>A0A1I7S8L6</accession>
<dbReference type="AlphaFoldDB" id="A0A1I7S8L6"/>
<keyword evidence="3 6" id="KW-0812">Transmembrane</keyword>
<evidence type="ECO:0000313" key="11">
    <source>
        <dbReference type="WBParaSite" id="BXY_0935900.1"/>
    </source>
</evidence>
<dbReference type="PANTHER" id="PTHR10057:SF0">
    <property type="entry name" value="TRANSLOCATOR PROTEIN"/>
    <property type="match status" value="1"/>
</dbReference>
<dbReference type="InterPro" id="IPR004307">
    <property type="entry name" value="TspO_MBR"/>
</dbReference>
<evidence type="ECO:0000256" key="1">
    <source>
        <dbReference type="ARBA" id="ARBA00004141"/>
    </source>
</evidence>
<evidence type="ECO:0000256" key="6">
    <source>
        <dbReference type="SAM" id="Phobius"/>
    </source>
</evidence>
<dbReference type="PANTHER" id="PTHR10057">
    <property type="entry name" value="PERIPHERAL-TYPE BENZODIAZEPINE RECEPTOR"/>
    <property type="match status" value="1"/>
</dbReference>
<dbReference type="eggNOG" id="KOG3797">
    <property type="taxonomic scope" value="Eukaryota"/>
</dbReference>
<reference evidence="11" key="1">
    <citation type="submission" date="2016-11" db="UniProtKB">
        <authorList>
            <consortium name="WormBaseParasite"/>
        </authorList>
    </citation>
    <scope>IDENTIFICATION</scope>
</reference>
<protein>
    <submittedName>
        <fullName evidence="7">(pine wood nematode) hypothetical protein</fullName>
    </submittedName>
</protein>
<dbReference type="EMBL" id="CAJFDI010000001">
    <property type="protein sequence ID" value="CAD5211961.1"/>
    <property type="molecule type" value="Genomic_DNA"/>
</dbReference>
<feature type="transmembrane region" description="Helical" evidence="6">
    <location>
        <begin position="42"/>
        <end position="61"/>
    </location>
</feature>
<dbReference type="InterPro" id="IPR038330">
    <property type="entry name" value="TspO/MBR-related_sf"/>
</dbReference>
<evidence type="ECO:0000256" key="4">
    <source>
        <dbReference type="ARBA" id="ARBA00022989"/>
    </source>
</evidence>
<comment type="subcellular location">
    <subcellularLocation>
        <location evidence="1">Membrane</location>
        <topology evidence="1">Multi-pass membrane protein</topology>
    </subcellularLocation>
</comment>
<dbReference type="GO" id="GO:0005741">
    <property type="term" value="C:mitochondrial outer membrane"/>
    <property type="evidence" value="ECO:0007669"/>
    <property type="project" value="TreeGrafter"/>
</dbReference>
<keyword evidence="5 6" id="KW-0472">Membrane</keyword>
<dbReference type="Proteomes" id="UP000659654">
    <property type="component" value="Unassembled WGS sequence"/>
</dbReference>
<sequence>MVIIDPYFKDSSSDLPGQQTGPIPQVDIVMPYYWTTDDTRRAILASIIPIGAGVAGAAFIARDKQINDVINSSRKPHWAIKCKATHSAIDILTAAPLGYASYLVYKNGGGFDYTDTTVALTLYGANIGLALTNIPLLKRSNFQCLFYNGLLVSGTAAATAYAFYKIDKHAGLWTLPYALWTVYYAALGYATYKLNSPNKDA</sequence>
<evidence type="ECO:0000256" key="2">
    <source>
        <dbReference type="ARBA" id="ARBA00007524"/>
    </source>
</evidence>
<comment type="similarity">
    <text evidence="2">Belongs to the TspO/BZRP family.</text>
</comment>
<feature type="transmembrane region" description="Helical" evidence="6">
    <location>
        <begin position="144"/>
        <end position="164"/>
    </location>
</feature>
<keyword evidence="10" id="KW-1185">Reference proteome</keyword>
<evidence type="ECO:0000313" key="10">
    <source>
        <dbReference type="Proteomes" id="UP000659654"/>
    </source>
</evidence>
<evidence type="ECO:0000256" key="5">
    <source>
        <dbReference type="ARBA" id="ARBA00023136"/>
    </source>
</evidence>
<dbReference type="Pfam" id="PF03073">
    <property type="entry name" value="TspO_MBR"/>
    <property type="match status" value="1"/>
</dbReference>
<evidence type="ECO:0000313" key="9">
    <source>
        <dbReference type="Proteomes" id="UP000095284"/>
    </source>
</evidence>
<keyword evidence="4 6" id="KW-1133">Transmembrane helix</keyword>
<dbReference type="OrthoDB" id="8841220at2759"/>